<dbReference type="Gene3D" id="3.30.470.30">
    <property type="entry name" value="DNA ligase/mRNA capping enzyme"/>
    <property type="match status" value="1"/>
</dbReference>
<dbReference type="Pfam" id="PF09414">
    <property type="entry name" value="RNA_ligase"/>
    <property type="match status" value="1"/>
</dbReference>
<comment type="caution">
    <text evidence="2">The sequence shown here is derived from an EMBL/GenBank/DDBJ whole genome shotgun (WGS) entry which is preliminary data.</text>
</comment>
<dbReference type="EMBL" id="LAZR01021073">
    <property type="protein sequence ID" value="KKL86586.1"/>
    <property type="molecule type" value="Genomic_DNA"/>
</dbReference>
<proteinExistence type="predicted"/>
<dbReference type="InterPro" id="IPR021122">
    <property type="entry name" value="RNA_ligase_dom_REL/Rnl2"/>
</dbReference>
<gene>
    <name evidence="2" type="ORF">LCGC14_1943280</name>
</gene>
<dbReference type="SUPFAM" id="SSF56091">
    <property type="entry name" value="DNA ligase/mRNA capping enzyme, catalytic domain"/>
    <property type="match status" value="1"/>
</dbReference>
<evidence type="ECO:0000259" key="1">
    <source>
        <dbReference type="Pfam" id="PF09414"/>
    </source>
</evidence>
<organism evidence="2">
    <name type="scientific">marine sediment metagenome</name>
    <dbReference type="NCBI Taxonomy" id="412755"/>
    <lineage>
        <taxon>unclassified sequences</taxon>
        <taxon>metagenomes</taxon>
        <taxon>ecological metagenomes</taxon>
    </lineage>
</organism>
<feature type="non-terminal residue" evidence="2">
    <location>
        <position position="1"/>
    </location>
</feature>
<sequence>HPIGRAGYIANTSPYNQHQLFHKWVIDNYDRFDKLLEEGERLCGEWMYQVCTLNYKLTHEPFVAFDLFLNKEERLDYISFIKRVSKFDIIIPHLVSIGPPISTNRAMKLLGNGGHGCKEIPEGVVYRLEKDKKVEFLAKFIREGKLDGVYLDDNIIQEGAKQ</sequence>
<name>A0A0F9G856_9ZZZZ</name>
<accession>A0A0F9G856</accession>
<evidence type="ECO:0000313" key="2">
    <source>
        <dbReference type="EMBL" id="KKL86586.1"/>
    </source>
</evidence>
<dbReference type="AlphaFoldDB" id="A0A0F9G856"/>
<reference evidence="2" key="1">
    <citation type="journal article" date="2015" name="Nature">
        <title>Complex archaea that bridge the gap between prokaryotes and eukaryotes.</title>
        <authorList>
            <person name="Spang A."/>
            <person name="Saw J.H."/>
            <person name="Jorgensen S.L."/>
            <person name="Zaremba-Niedzwiedzka K."/>
            <person name="Martijn J."/>
            <person name="Lind A.E."/>
            <person name="van Eijk R."/>
            <person name="Schleper C."/>
            <person name="Guy L."/>
            <person name="Ettema T.J."/>
        </authorList>
    </citation>
    <scope>NUCLEOTIDE SEQUENCE</scope>
</reference>
<protein>
    <recommendedName>
        <fullName evidence="1">RNA ligase domain-containing protein</fullName>
    </recommendedName>
</protein>
<feature type="domain" description="RNA ligase" evidence="1">
    <location>
        <begin position="5"/>
        <end position="140"/>
    </location>
</feature>